<protein>
    <submittedName>
        <fullName evidence="1">Uncharacterized protein</fullName>
    </submittedName>
</protein>
<accession>A0AAD6QS37</accession>
<evidence type="ECO:0000313" key="2">
    <source>
        <dbReference type="Proteomes" id="UP001164929"/>
    </source>
</evidence>
<comment type="caution">
    <text evidence="1">The sequence shown here is derived from an EMBL/GenBank/DDBJ whole genome shotgun (WGS) entry which is preliminary data.</text>
</comment>
<dbReference type="AlphaFoldDB" id="A0AAD6QS37"/>
<dbReference type="EMBL" id="JAQIZT010000006">
    <property type="protein sequence ID" value="KAJ6995441.1"/>
    <property type="molecule type" value="Genomic_DNA"/>
</dbReference>
<keyword evidence="2" id="KW-1185">Reference proteome</keyword>
<proteinExistence type="predicted"/>
<reference evidence="1" key="1">
    <citation type="journal article" date="2023" name="Mol. Ecol. Resour.">
        <title>Chromosome-level genome assembly of a triploid poplar Populus alba 'Berolinensis'.</title>
        <authorList>
            <person name="Chen S."/>
            <person name="Yu Y."/>
            <person name="Wang X."/>
            <person name="Wang S."/>
            <person name="Zhang T."/>
            <person name="Zhou Y."/>
            <person name="He R."/>
            <person name="Meng N."/>
            <person name="Wang Y."/>
            <person name="Liu W."/>
            <person name="Liu Z."/>
            <person name="Liu J."/>
            <person name="Guo Q."/>
            <person name="Huang H."/>
            <person name="Sederoff R.R."/>
            <person name="Wang G."/>
            <person name="Qu G."/>
            <person name="Chen S."/>
        </authorList>
    </citation>
    <scope>NUCLEOTIDE SEQUENCE</scope>
    <source>
        <strain evidence="1">SC-2020</strain>
    </source>
</reference>
<sequence length="265" mass="30595">MVSRKDQHYNRNLESIRNGGTVQLIRWSSRQRGLFQGFTFFSKVFINCQHQPPLHLIVFPVSTDISGVACSDFLQRDINPLQLGSYAFEWLFWCWIRVYLAQRVDASMPLLLVEQFLRSLPGKGGYPSPLEDPDGLTVPKSGNQTFFLLDGLPTDCTEEKSHFVPFNWLQRNQELFYRRRPGKVEIGLLSCALWNSLMQIVLLLPWKLFKLWFALSLIDFFTREEKPALFELELTKGSLDMSALNQCVLDSIFFATIKAARSCEI</sequence>
<organism evidence="1 2">
    <name type="scientific">Populus alba x Populus x berolinensis</name>
    <dbReference type="NCBI Taxonomy" id="444605"/>
    <lineage>
        <taxon>Eukaryota</taxon>
        <taxon>Viridiplantae</taxon>
        <taxon>Streptophyta</taxon>
        <taxon>Embryophyta</taxon>
        <taxon>Tracheophyta</taxon>
        <taxon>Spermatophyta</taxon>
        <taxon>Magnoliopsida</taxon>
        <taxon>eudicotyledons</taxon>
        <taxon>Gunneridae</taxon>
        <taxon>Pentapetalae</taxon>
        <taxon>rosids</taxon>
        <taxon>fabids</taxon>
        <taxon>Malpighiales</taxon>
        <taxon>Salicaceae</taxon>
        <taxon>Saliceae</taxon>
        <taxon>Populus</taxon>
    </lineage>
</organism>
<gene>
    <name evidence="1" type="ORF">NC653_018033</name>
</gene>
<name>A0AAD6QS37_9ROSI</name>
<evidence type="ECO:0000313" key="1">
    <source>
        <dbReference type="EMBL" id="KAJ6995441.1"/>
    </source>
</evidence>
<dbReference type="Proteomes" id="UP001164929">
    <property type="component" value="Chromosome 6"/>
</dbReference>